<dbReference type="RefSeq" id="XP_007718038.1">
    <property type="nucleotide sequence ID" value="XM_007719848.1"/>
</dbReference>
<dbReference type="HOGENOM" id="CLU_658900_0_0_1"/>
<evidence type="ECO:0000313" key="3">
    <source>
        <dbReference type="Proteomes" id="UP000053841"/>
    </source>
</evidence>
<feature type="compositionally biased region" description="Acidic residues" evidence="1">
    <location>
        <begin position="372"/>
        <end position="381"/>
    </location>
</feature>
<sequence length="406" mass="45927">KKKKKKKDTKGYRYNLLYFSNAVDHYEGLKLDLSRGRRNKSVAFDTISKGDRKQRDLVRRTYSHACRYLEFLEIGGPGSLLSMNATKFDMENLNNEDILLLCGYRKLHASIEKQSRSLDFIVAEELVKGLLAQGIERVDITKGLTRLTKLICRHVDTKSLAEGGKILPKLVTTDSNEYRKRASRSPAEPGPGIDARLPSHTISPRQQGPIPISHALRSRQSYHAAETRLNSSKRRRISRNEGLQTLTESDSMQENEETCFMPCPNASRFNAGTGAYDQGDHQTEGTLNTLRSLEHGYEDYLDTTAVELRRQPFLSYISSFQGEQSSYTFRDLEYEPRSSSNASNGVLDQFCSPENEDTMGEASSVPSFGDIREEEDKDDSELPSVVVKDLRIGEQRLGDLDLFTLY</sequence>
<dbReference type="OrthoDB" id="3695057at2759"/>
<dbReference type="GeneID" id="19144238"/>
<organism evidence="2 3">
    <name type="scientific">Cochliobolus carbonum (strain 26-R-13)</name>
    <name type="common">Maize leaf spot fungus</name>
    <name type="synonym">Bipolaris zeicola</name>
    <dbReference type="NCBI Taxonomy" id="930089"/>
    <lineage>
        <taxon>Eukaryota</taxon>
        <taxon>Fungi</taxon>
        <taxon>Dikarya</taxon>
        <taxon>Ascomycota</taxon>
        <taxon>Pezizomycotina</taxon>
        <taxon>Dothideomycetes</taxon>
        <taxon>Pleosporomycetidae</taxon>
        <taxon>Pleosporales</taxon>
        <taxon>Pleosporineae</taxon>
        <taxon>Pleosporaceae</taxon>
        <taxon>Bipolaris</taxon>
    </lineage>
</organism>
<name>W6XY55_COCC2</name>
<dbReference type="KEGG" id="bze:COCCADRAFT_111135"/>
<accession>W6XY55</accession>
<feature type="non-terminal residue" evidence="2">
    <location>
        <position position="1"/>
    </location>
</feature>
<dbReference type="AlphaFoldDB" id="W6XY55"/>
<feature type="region of interest" description="Disordered" evidence="1">
    <location>
        <begin position="176"/>
        <end position="255"/>
    </location>
</feature>
<feature type="compositionally biased region" description="Polar residues" evidence="1">
    <location>
        <begin position="241"/>
        <end position="250"/>
    </location>
</feature>
<dbReference type="Proteomes" id="UP000053841">
    <property type="component" value="Unassembled WGS sequence"/>
</dbReference>
<feature type="region of interest" description="Disordered" evidence="1">
    <location>
        <begin position="336"/>
        <end position="383"/>
    </location>
</feature>
<keyword evidence="3" id="KW-1185">Reference proteome</keyword>
<protein>
    <submittedName>
        <fullName evidence="2">Uncharacterized protein</fullName>
    </submittedName>
</protein>
<evidence type="ECO:0000313" key="2">
    <source>
        <dbReference type="EMBL" id="EUC27654.1"/>
    </source>
</evidence>
<proteinExistence type="predicted"/>
<evidence type="ECO:0000256" key="1">
    <source>
        <dbReference type="SAM" id="MobiDB-lite"/>
    </source>
</evidence>
<gene>
    <name evidence="2" type="ORF">COCCADRAFT_111135</name>
</gene>
<reference evidence="2 3" key="1">
    <citation type="journal article" date="2013" name="PLoS Genet.">
        <title>Comparative genome structure, secondary metabolite, and effector coding capacity across Cochliobolus pathogens.</title>
        <authorList>
            <person name="Condon B.J."/>
            <person name="Leng Y."/>
            <person name="Wu D."/>
            <person name="Bushley K.E."/>
            <person name="Ohm R.A."/>
            <person name="Otillar R."/>
            <person name="Martin J."/>
            <person name="Schackwitz W."/>
            <person name="Grimwood J."/>
            <person name="MohdZainudin N."/>
            <person name="Xue C."/>
            <person name="Wang R."/>
            <person name="Manning V.A."/>
            <person name="Dhillon B."/>
            <person name="Tu Z.J."/>
            <person name="Steffenson B.J."/>
            <person name="Salamov A."/>
            <person name="Sun H."/>
            <person name="Lowry S."/>
            <person name="LaButti K."/>
            <person name="Han J."/>
            <person name="Copeland A."/>
            <person name="Lindquist E."/>
            <person name="Barry K."/>
            <person name="Schmutz J."/>
            <person name="Baker S.E."/>
            <person name="Ciuffetti L.M."/>
            <person name="Grigoriev I.V."/>
            <person name="Zhong S."/>
            <person name="Turgeon B.G."/>
        </authorList>
    </citation>
    <scope>NUCLEOTIDE SEQUENCE [LARGE SCALE GENOMIC DNA]</scope>
    <source>
        <strain evidence="2 3">26-R-13</strain>
    </source>
</reference>
<dbReference type="EMBL" id="KI964894">
    <property type="protein sequence ID" value="EUC27654.1"/>
    <property type="molecule type" value="Genomic_DNA"/>
</dbReference>
<feature type="compositionally biased region" description="Polar residues" evidence="1">
    <location>
        <begin position="337"/>
        <end position="346"/>
    </location>
</feature>